<dbReference type="PANTHER" id="PTHR12110:SF41">
    <property type="entry name" value="INOSOSE DEHYDRATASE"/>
    <property type="match status" value="1"/>
</dbReference>
<feature type="domain" description="Xylose isomerase-like TIM barrel" evidence="1">
    <location>
        <begin position="73"/>
        <end position="256"/>
    </location>
</feature>
<dbReference type="SUPFAM" id="SSF51658">
    <property type="entry name" value="Xylose isomerase-like"/>
    <property type="match status" value="1"/>
</dbReference>
<protein>
    <submittedName>
        <fullName evidence="2">Inosose dehydratase</fullName>
        <ecNumber evidence="2">4.2.1.44</ecNumber>
    </submittedName>
</protein>
<reference evidence="2" key="1">
    <citation type="submission" date="2016-10" db="EMBL/GenBank/DDBJ databases">
        <title>Sequence of Gallionella enrichment culture.</title>
        <authorList>
            <person name="Poehlein A."/>
            <person name="Muehling M."/>
            <person name="Daniel R."/>
        </authorList>
    </citation>
    <scope>NUCLEOTIDE SEQUENCE</scope>
</reference>
<keyword evidence="2" id="KW-0456">Lyase</keyword>
<dbReference type="EC" id="4.2.1.44" evidence="2"/>
<dbReference type="EMBL" id="MLJW01000305">
    <property type="protein sequence ID" value="OIQ90076.1"/>
    <property type="molecule type" value="Genomic_DNA"/>
</dbReference>
<dbReference type="Pfam" id="PF01261">
    <property type="entry name" value="AP_endonuc_2"/>
    <property type="match status" value="1"/>
</dbReference>
<dbReference type="GO" id="GO:0050114">
    <property type="term" value="F:myo-inosose-2 dehydratase activity"/>
    <property type="evidence" value="ECO:0007669"/>
    <property type="project" value="UniProtKB-EC"/>
</dbReference>
<dbReference type="PANTHER" id="PTHR12110">
    <property type="entry name" value="HYDROXYPYRUVATE ISOMERASE"/>
    <property type="match status" value="1"/>
</dbReference>
<accession>A0A1J5RD84</accession>
<comment type="caution">
    <text evidence="2">The sequence shown here is derived from an EMBL/GenBank/DDBJ whole genome shotgun (WGS) entry which is preliminary data.</text>
</comment>
<dbReference type="InterPro" id="IPR013022">
    <property type="entry name" value="Xyl_isomerase-like_TIM-brl"/>
</dbReference>
<dbReference type="InterPro" id="IPR050312">
    <property type="entry name" value="IolE/XylAMocC-like"/>
</dbReference>
<name>A0A1J5RD84_9ZZZZ</name>
<dbReference type="InterPro" id="IPR036237">
    <property type="entry name" value="Xyl_isomerase-like_sf"/>
</dbReference>
<evidence type="ECO:0000313" key="2">
    <source>
        <dbReference type="EMBL" id="OIQ90076.1"/>
    </source>
</evidence>
<gene>
    <name evidence="2" type="primary">iolE_4</name>
    <name evidence="2" type="ORF">GALL_280310</name>
</gene>
<sequence>MNNYRFGTGSYPLRVALGGDAPLNSAISAVLADQKAAGFSCWEPCIESVETLARLFDLLGHFGLRMPSAYVNLRLHDEGAPSRVPQFLRLCETLAAGGVEILVSNPEPIRWGGSENKDDAALIRQSKLLETLGEALRNRGLALAYHFHDSEFRCGAREVSHVLQHTSLENVKICFDTHWAYRGCGDSQEAAFDLMDRCAPRIASFHLRQSVNGIWSRHFGPGDIDYLRWARWIQERRWSGLIIMEQCWEAGTPEGESIDRAQAASLLYLRGLLEAKA</sequence>
<proteinExistence type="predicted"/>
<organism evidence="2">
    <name type="scientific">mine drainage metagenome</name>
    <dbReference type="NCBI Taxonomy" id="410659"/>
    <lineage>
        <taxon>unclassified sequences</taxon>
        <taxon>metagenomes</taxon>
        <taxon>ecological metagenomes</taxon>
    </lineage>
</organism>
<evidence type="ECO:0000259" key="1">
    <source>
        <dbReference type="Pfam" id="PF01261"/>
    </source>
</evidence>
<dbReference type="AlphaFoldDB" id="A0A1J5RD84"/>
<dbReference type="Gene3D" id="3.20.20.150">
    <property type="entry name" value="Divalent-metal-dependent TIM barrel enzymes"/>
    <property type="match status" value="1"/>
</dbReference>